<dbReference type="KEGG" id="dfa:DFA_06259"/>
<name>F4PKJ6_CACFS</name>
<dbReference type="GeneID" id="14876499"/>
<sequence>MINKQIETNNEIITRVFKHKYLLFYILKRININNTSFLGVEIPSKKVVVIGDQDLIDDDDLYNDSIDNFSNKNTQTYHFVAKKYTHLAHDLLWVVRHGHYGVLKELISTKPPIVDEITNTFIHESATIDDPSVIGLVLSIFCKQFKDYLESNNQGITQYLLSLVTTHGNIGIWRLVTNFINDHCLDEHKKNKNKKGGPSFGLDGISVLQLVSVDRHDEFVTSLLQLCILKSRDEIMEEIVTAILDGSLPIKTKKMVPSLSYKYRSSSPLPNLESRILIQTTLDNLYTRLPMPLYYNIVIRSPLAFMTDNINILSNLFESNPIYHLRAYLQVNPIRQDTCNEEMKQKKNILFQLLTKYKDQLKIDADKIDSNIQPFYSSSSPQQTTSSIEYTYNMFWVFELCTMINGQDDDTLGTSQKQIISLIKQNKIFTNDLVNYLLDRCGFTIICRFGSKRLVESAFIAIMMSKTIEIQADTRNLLKDLVSNRPQWDVIEFLVLKTGLTFETDYNIIKRILTKGGLNRVAIHLATPESMSRWSANMADISTETITIPSPSPTILSQDNEKNIQLLDSIIAKYLVNNDVVHFIAILKELRESSYYLPVIKYLDGYFKQKDNQSIEIQSKIDNLVKNHYQISLDYAIQKLDLEMVQGVVEIGIPFKIEYPETWRIVGQYGSVEWISTFLLIANSYDRQLSIRPFYHSLKEGALLNHNLNNRNSILNFIKEKSH</sequence>
<protein>
    <submittedName>
        <fullName evidence="1">Uncharacterized protein</fullName>
    </submittedName>
</protein>
<dbReference type="EMBL" id="GL883007">
    <property type="protein sequence ID" value="EGG24120.1"/>
    <property type="molecule type" value="Genomic_DNA"/>
</dbReference>
<evidence type="ECO:0000313" key="2">
    <source>
        <dbReference type="Proteomes" id="UP000007797"/>
    </source>
</evidence>
<dbReference type="Proteomes" id="UP000007797">
    <property type="component" value="Unassembled WGS sequence"/>
</dbReference>
<organism evidence="1 2">
    <name type="scientific">Cavenderia fasciculata</name>
    <name type="common">Slime mold</name>
    <name type="synonym">Dictyostelium fasciculatum</name>
    <dbReference type="NCBI Taxonomy" id="261658"/>
    <lineage>
        <taxon>Eukaryota</taxon>
        <taxon>Amoebozoa</taxon>
        <taxon>Evosea</taxon>
        <taxon>Eumycetozoa</taxon>
        <taxon>Dictyostelia</taxon>
        <taxon>Acytosteliales</taxon>
        <taxon>Cavenderiaceae</taxon>
        <taxon>Cavenderia</taxon>
    </lineage>
</organism>
<reference evidence="2" key="1">
    <citation type="journal article" date="2011" name="Genome Res.">
        <title>Phylogeny-wide analysis of social amoeba genomes highlights ancient origins for complex intercellular communication.</title>
        <authorList>
            <person name="Heidel A.J."/>
            <person name="Lawal H.M."/>
            <person name="Felder M."/>
            <person name="Schilde C."/>
            <person name="Helps N.R."/>
            <person name="Tunggal B."/>
            <person name="Rivero F."/>
            <person name="John U."/>
            <person name="Schleicher M."/>
            <person name="Eichinger L."/>
            <person name="Platzer M."/>
            <person name="Noegel A.A."/>
            <person name="Schaap P."/>
            <person name="Gloeckner G."/>
        </authorList>
    </citation>
    <scope>NUCLEOTIDE SEQUENCE [LARGE SCALE GENOMIC DNA]</scope>
    <source>
        <strain evidence="2">SH3</strain>
    </source>
</reference>
<accession>F4PKJ6</accession>
<dbReference type="AlphaFoldDB" id="F4PKJ6"/>
<dbReference type="RefSeq" id="XP_004361971.1">
    <property type="nucleotide sequence ID" value="XM_004361914.1"/>
</dbReference>
<gene>
    <name evidence="1" type="ORF">DFA_06259</name>
</gene>
<proteinExistence type="predicted"/>
<keyword evidence="2" id="KW-1185">Reference proteome</keyword>
<evidence type="ECO:0000313" key="1">
    <source>
        <dbReference type="EMBL" id="EGG24120.1"/>
    </source>
</evidence>